<name>A0A418VPL8_9PROT</name>
<dbReference type="AlphaFoldDB" id="A0A418VPL8"/>
<dbReference type="RefSeq" id="WP_119833353.1">
    <property type="nucleotide sequence ID" value="NZ_QYUL01000004.1"/>
</dbReference>
<evidence type="ECO:0000313" key="1">
    <source>
        <dbReference type="EMBL" id="RJF78210.1"/>
    </source>
</evidence>
<dbReference type="EMBL" id="QYUL01000004">
    <property type="protein sequence ID" value="RJF78210.1"/>
    <property type="molecule type" value="Genomic_DNA"/>
</dbReference>
<comment type="caution">
    <text evidence="1">The sequence shown here is derived from an EMBL/GenBank/DDBJ whole genome shotgun (WGS) entry which is preliminary data.</text>
</comment>
<reference evidence="1 2" key="1">
    <citation type="submission" date="2018-09" db="EMBL/GenBank/DDBJ databases">
        <authorList>
            <person name="Zhu H."/>
        </authorList>
    </citation>
    <scope>NUCLEOTIDE SEQUENCE [LARGE SCALE GENOMIC DNA]</scope>
    <source>
        <strain evidence="1 2">K2W22B-5</strain>
    </source>
</reference>
<keyword evidence="2" id="KW-1185">Reference proteome</keyword>
<keyword evidence="1" id="KW-0378">Hydrolase</keyword>
<sequence>MTDSAETPPAATPTTTATAMGILERRRIEAEILKPVYEEMAARLGDVMAQEILGAAITKAALAAAAAFAAQEPNGTSLNSFADLQHLWTKDDALRIAVTRRDDDHFDYNVTRCRYAEMYRSMGLGHVGHLLSCNRDAAFCTGYDPRITMTRTKTLMQGDDHCDFRYRFNATEE</sequence>
<evidence type="ECO:0000313" key="2">
    <source>
        <dbReference type="Proteomes" id="UP000283458"/>
    </source>
</evidence>
<proteinExistence type="predicted"/>
<protein>
    <submittedName>
        <fullName evidence="1">2-amino-thiazoline-4-carboxylic acid hydrolase</fullName>
    </submittedName>
</protein>
<dbReference type="Pfam" id="PF14196">
    <property type="entry name" value="ATC_hydrolase"/>
    <property type="match status" value="1"/>
</dbReference>
<organism evidence="1 2">
    <name type="scientific">Azospirillum cavernae</name>
    <dbReference type="NCBI Taxonomy" id="2320860"/>
    <lineage>
        <taxon>Bacteria</taxon>
        <taxon>Pseudomonadati</taxon>
        <taxon>Pseudomonadota</taxon>
        <taxon>Alphaproteobacteria</taxon>
        <taxon>Rhodospirillales</taxon>
        <taxon>Azospirillaceae</taxon>
        <taxon>Azospirillum</taxon>
    </lineage>
</organism>
<gene>
    <name evidence="1" type="ORF">D3877_24140</name>
</gene>
<accession>A0A418VPL8</accession>
<dbReference type="GO" id="GO:0016787">
    <property type="term" value="F:hydrolase activity"/>
    <property type="evidence" value="ECO:0007669"/>
    <property type="project" value="UniProtKB-KW"/>
</dbReference>
<dbReference type="OrthoDB" id="9805176at2"/>
<dbReference type="InterPro" id="IPR026002">
    <property type="entry name" value="ATC_hydrolase-like"/>
</dbReference>
<dbReference type="Proteomes" id="UP000283458">
    <property type="component" value="Unassembled WGS sequence"/>
</dbReference>